<name>A0A8S5VD40_9CAUD</name>
<protein>
    <submittedName>
        <fullName evidence="1">Uncharacterized protein</fullName>
    </submittedName>
</protein>
<sequence length="46" mass="5115">MILTAGNTLEPCTTIIRKLDYEGLKTQGLVVHAAKHPNVFRRSYGT</sequence>
<reference evidence="1" key="1">
    <citation type="journal article" date="2021" name="Proc. Natl. Acad. Sci. U.S.A.">
        <title>A Catalog of Tens of Thousands of Viruses from Human Metagenomes Reveals Hidden Associations with Chronic Diseases.</title>
        <authorList>
            <person name="Tisza M.J."/>
            <person name="Buck C.B."/>
        </authorList>
    </citation>
    <scope>NUCLEOTIDE SEQUENCE</scope>
    <source>
        <strain evidence="1">CtDXu9</strain>
    </source>
</reference>
<dbReference type="EMBL" id="BK016244">
    <property type="protein sequence ID" value="DAG04637.1"/>
    <property type="molecule type" value="Genomic_DNA"/>
</dbReference>
<evidence type="ECO:0000313" key="1">
    <source>
        <dbReference type="EMBL" id="DAG04637.1"/>
    </source>
</evidence>
<accession>A0A8S5VD40</accession>
<proteinExistence type="predicted"/>
<organism evidence="1">
    <name type="scientific">Siphoviridae sp. ctDXu9</name>
    <dbReference type="NCBI Taxonomy" id="2825387"/>
    <lineage>
        <taxon>Viruses</taxon>
        <taxon>Duplodnaviria</taxon>
        <taxon>Heunggongvirae</taxon>
        <taxon>Uroviricota</taxon>
        <taxon>Caudoviricetes</taxon>
    </lineage>
</organism>